<dbReference type="Gene3D" id="3.20.10.10">
    <property type="entry name" value="D-amino Acid Aminotransferase, subunit A, domain 2"/>
    <property type="match status" value="1"/>
</dbReference>
<dbReference type="InterPro" id="IPR043132">
    <property type="entry name" value="BCAT-like_C"/>
</dbReference>
<evidence type="ECO:0000256" key="11">
    <source>
        <dbReference type="RuleBase" id="RU004106"/>
    </source>
</evidence>
<evidence type="ECO:0000256" key="8">
    <source>
        <dbReference type="ARBA" id="ARBA00048212"/>
    </source>
</evidence>
<evidence type="ECO:0000256" key="5">
    <source>
        <dbReference type="ARBA" id="ARBA00009320"/>
    </source>
</evidence>
<evidence type="ECO:0000256" key="2">
    <source>
        <dbReference type="ARBA" id="ARBA00004824"/>
    </source>
</evidence>
<comment type="catalytic activity">
    <reaction evidence="8">
        <text>L-valine + 2-oxoglutarate = 3-methyl-2-oxobutanoate + L-glutamate</text>
        <dbReference type="Rhea" id="RHEA:24813"/>
        <dbReference type="ChEBI" id="CHEBI:11851"/>
        <dbReference type="ChEBI" id="CHEBI:16810"/>
        <dbReference type="ChEBI" id="CHEBI:29985"/>
        <dbReference type="ChEBI" id="CHEBI:57762"/>
        <dbReference type="EC" id="2.6.1.42"/>
    </reaction>
</comment>
<dbReference type="GO" id="GO:0004084">
    <property type="term" value="F:branched-chain-amino-acid transaminase activity"/>
    <property type="evidence" value="ECO:0007669"/>
    <property type="project" value="UniProtKB-EC"/>
</dbReference>
<dbReference type="eggNOG" id="COG0115">
    <property type="taxonomic scope" value="Bacteria"/>
</dbReference>
<keyword evidence="14" id="KW-1185">Reference proteome</keyword>
<dbReference type="Pfam" id="PF01063">
    <property type="entry name" value="Aminotran_4"/>
    <property type="match status" value="1"/>
</dbReference>
<sequence>MRYSGEREKELLMLKNNKLLDSSQVHVSAMDPAFLYGESLVTTVGVTRGHPEFLDRHLDRILQMANSLDWSFIPSRGDLLHGVSLLLENLESPPKLLRITMTPGALREVSLTGKPSVQGDWFIFPVFRNDPPKSDWEQGVDVALAPDPLLLSGDPRGRLKTGNLLLSAHLARRKSKGVYEWILKGRTGRLLEGAVSNVFFIRDDGTVFTAPERWGILPGVIRCVVLEEWKKEGRILRWSAPKSSELGQVKGIFLTNSYLKVMPVARLLDEKGGVLWEGSPSWLKEEILPLRERIEIRSARE</sequence>
<dbReference type="OrthoDB" id="9805628at2"/>
<dbReference type="PANTHER" id="PTHR42743">
    <property type="entry name" value="AMINO-ACID AMINOTRANSFERASE"/>
    <property type="match status" value="1"/>
</dbReference>
<dbReference type="InterPro" id="IPR050571">
    <property type="entry name" value="Class-IV_PLP-Dep_Aminotrnsfr"/>
</dbReference>
<dbReference type="STRING" id="1162668.LFE_0326"/>
<dbReference type="PANTHER" id="PTHR42743:SF11">
    <property type="entry name" value="AMINODEOXYCHORISMATE LYASE"/>
    <property type="match status" value="1"/>
</dbReference>
<dbReference type="Gene3D" id="3.30.470.10">
    <property type="match status" value="1"/>
</dbReference>
<dbReference type="HOGENOM" id="CLU_923755_0_0_0"/>
<dbReference type="InterPro" id="IPR018300">
    <property type="entry name" value="Aminotrans_IV_CS"/>
</dbReference>
<evidence type="ECO:0000256" key="12">
    <source>
        <dbReference type="RuleBase" id="RU004516"/>
    </source>
</evidence>
<dbReference type="PROSITE" id="PS00770">
    <property type="entry name" value="AA_TRANSFER_CLASS_4"/>
    <property type="match status" value="1"/>
</dbReference>
<reference evidence="14" key="2">
    <citation type="submission" date="2012-03" db="EMBL/GenBank/DDBJ databases">
        <title>The complete genome sequence of the pioneer microbe on fresh volcanic deposit, Leptospirillum ferrooxidans strain C2-3.</title>
        <authorList>
            <person name="Fujimura R."/>
            <person name="Sato Y."/>
            <person name="Nishizawa T."/>
            <person name="Nanba K."/>
            <person name="Oshima K."/>
            <person name="Hattori M."/>
            <person name="Kamijo T."/>
            <person name="Ohta H."/>
        </authorList>
    </citation>
    <scope>NUCLEOTIDE SEQUENCE [LARGE SCALE GENOMIC DNA]</scope>
    <source>
        <strain evidence="14">C2-3</strain>
    </source>
</reference>
<evidence type="ECO:0000256" key="9">
    <source>
        <dbReference type="ARBA" id="ARBA00048798"/>
    </source>
</evidence>
<keyword evidence="7 12" id="KW-0663">Pyridoxal phosphate</keyword>
<comment type="catalytic activity">
    <reaction evidence="10">
        <text>L-leucine + 2-oxoglutarate = 4-methyl-2-oxopentanoate + L-glutamate</text>
        <dbReference type="Rhea" id="RHEA:18321"/>
        <dbReference type="ChEBI" id="CHEBI:16810"/>
        <dbReference type="ChEBI" id="CHEBI:17865"/>
        <dbReference type="ChEBI" id="CHEBI:29985"/>
        <dbReference type="ChEBI" id="CHEBI:57427"/>
        <dbReference type="EC" id="2.6.1.42"/>
    </reaction>
</comment>
<proteinExistence type="inferred from homology"/>
<evidence type="ECO:0000256" key="10">
    <source>
        <dbReference type="ARBA" id="ARBA00049229"/>
    </source>
</evidence>
<comment type="pathway">
    <text evidence="2">Amino-acid biosynthesis; L-isoleucine biosynthesis; L-isoleucine from 2-oxobutanoate: step 4/4.</text>
</comment>
<dbReference type="GO" id="GO:0046394">
    <property type="term" value="P:carboxylic acid biosynthetic process"/>
    <property type="evidence" value="ECO:0007669"/>
    <property type="project" value="UniProtKB-ARBA"/>
</dbReference>
<evidence type="ECO:0000256" key="7">
    <source>
        <dbReference type="ARBA" id="ARBA00022898"/>
    </source>
</evidence>
<dbReference type="PATRIC" id="fig|1162668.3.peg.375"/>
<dbReference type="Proteomes" id="UP000007382">
    <property type="component" value="Chromosome"/>
</dbReference>
<organism evidence="13 14">
    <name type="scientific">Leptospirillum ferrooxidans (strain C2-3)</name>
    <dbReference type="NCBI Taxonomy" id="1162668"/>
    <lineage>
        <taxon>Bacteria</taxon>
        <taxon>Pseudomonadati</taxon>
        <taxon>Nitrospirota</taxon>
        <taxon>Nitrospiria</taxon>
        <taxon>Nitrospirales</taxon>
        <taxon>Nitrospiraceae</taxon>
        <taxon>Leptospirillum</taxon>
    </lineage>
</organism>
<protein>
    <recommendedName>
        <fullName evidence="6">branched-chain-amino-acid transaminase</fullName>
        <ecNumber evidence="6">2.6.1.42</ecNumber>
    </recommendedName>
</protein>
<comment type="cofactor">
    <cofactor evidence="1 12">
        <name>pyridoxal 5'-phosphate</name>
        <dbReference type="ChEBI" id="CHEBI:597326"/>
    </cofactor>
</comment>
<evidence type="ECO:0000256" key="4">
    <source>
        <dbReference type="ARBA" id="ARBA00005072"/>
    </source>
</evidence>
<dbReference type="EC" id="2.6.1.42" evidence="6"/>
<evidence type="ECO:0000313" key="14">
    <source>
        <dbReference type="Proteomes" id="UP000007382"/>
    </source>
</evidence>
<evidence type="ECO:0000256" key="6">
    <source>
        <dbReference type="ARBA" id="ARBA00013053"/>
    </source>
</evidence>
<dbReference type="SUPFAM" id="SSF56752">
    <property type="entry name" value="D-aminoacid aminotransferase-like PLP-dependent enzymes"/>
    <property type="match status" value="1"/>
</dbReference>
<dbReference type="EMBL" id="AP012342">
    <property type="protein sequence ID" value="BAM06048.1"/>
    <property type="molecule type" value="Genomic_DNA"/>
</dbReference>
<name>I0IL99_LEPFC</name>
<gene>
    <name evidence="13" type="ordered locus">LFE_0326</name>
</gene>
<accession>I0IL99</accession>
<comment type="pathway">
    <text evidence="3">Amino-acid biosynthesis; L-valine biosynthesis; L-valine from pyruvate: step 4/4.</text>
</comment>
<evidence type="ECO:0000256" key="1">
    <source>
        <dbReference type="ARBA" id="ARBA00001933"/>
    </source>
</evidence>
<dbReference type="KEGG" id="lfc:LFE_0326"/>
<comment type="similarity">
    <text evidence="5 11">Belongs to the class-IV pyridoxal-phosphate-dependent aminotransferase family.</text>
</comment>
<dbReference type="InterPro" id="IPR043131">
    <property type="entry name" value="BCAT-like_N"/>
</dbReference>
<reference evidence="13 14" key="1">
    <citation type="journal article" date="2012" name="J. Bacteriol.">
        <title>Complete Genome Sequence of Leptospirillum ferrooxidans Strain C2-3, Isolated from a Fresh Volcanic Ash Deposit on the Island of Miyake, Japan.</title>
        <authorList>
            <person name="Fujimura R."/>
            <person name="Sato Y."/>
            <person name="Nishizawa T."/>
            <person name="Oshima K."/>
            <person name="Kim S.-W."/>
            <person name="Hattori M."/>
            <person name="Kamijo T."/>
            <person name="Ohta H."/>
        </authorList>
    </citation>
    <scope>NUCLEOTIDE SEQUENCE [LARGE SCALE GENOMIC DNA]</scope>
    <source>
        <strain evidence="13 14">C2-3</strain>
    </source>
</reference>
<dbReference type="InterPro" id="IPR036038">
    <property type="entry name" value="Aminotransferase-like"/>
</dbReference>
<dbReference type="AlphaFoldDB" id="I0IL99"/>
<comment type="catalytic activity">
    <reaction evidence="9">
        <text>L-isoleucine + 2-oxoglutarate = (S)-3-methyl-2-oxopentanoate + L-glutamate</text>
        <dbReference type="Rhea" id="RHEA:24801"/>
        <dbReference type="ChEBI" id="CHEBI:16810"/>
        <dbReference type="ChEBI" id="CHEBI:29985"/>
        <dbReference type="ChEBI" id="CHEBI:35146"/>
        <dbReference type="ChEBI" id="CHEBI:58045"/>
        <dbReference type="EC" id="2.6.1.42"/>
    </reaction>
</comment>
<evidence type="ECO:0000256" key="3">
    <source>
        <dbReference type="ARBA" id="ARBA00004931"/>
    </source>
</evidence>
<comment type="pathway">
    <text evidence="4">Amino-acid biosynthesis; L-leucine biosynthesis; L-leucine from 3-methyl-2-oxobutanoate: step 4/4.</text>
</comment>
<evidence type="ECO:0000313" key="13">
    <source>
        <dbReference type="EMBL" id="BAM06048.1"/>
    </source>
</evidence>
<dbReference type="InterPro" id="IPR001544">
    <property type="entry name" value="Aminotrans_IV"/>
</dbReference>
<dbReference type="RefSeq" id="WP_014448541.1">
    <property type="nucleotide sequence ID" value="NC_017094.1"/>
</dbReference>